<accession>A0A8T0FU62</accession>
<dbReference type="EMBL" id="JABXBU010000003">
    <property type="protein sequence ID" value="KAF8793199.1"/>
    <property type="molecule type" value="Genomic_DNA"/>
</dbReference>
<dbReference type="Proteomes" id="UP000807504">
    <property type="component" value="Unassembled WGS sequence"/>
</dbReference>
<protein>
    <submittedName>
        <fullName evidence="1">Uncharacterized protein</fullName>
    </submittedName>
</protein>
<reference evidence="1" key="2">
    <citation type="submission" date="2020-06" db="EMBL/GenBank/DDBJ databases">
        <authorList>
            <person name="Sheffer M."/>
        </authorList>
    </citation>
    <scope>NUCLEOTIDE SEQUENCE</scope>
</reference>
<evidence type="ECO:0000313" key="2">
    <source>
        <dbReference type="Proteomes" id="UP000807504"/>
    </source>
</evidence>
<proteinExistence type="predicted"/>
<sequence>MSLECDSENPPEVGAIHPFPILALKAYGAVLIFKTENSLTKFCVYLLLASKCACGSLLKPLALPRLEVIMGELLAGEIGKKVSRVLSEKISATNHFLDDSTTKNNALEFWIQVPAADGNLCRQPCEGNTIP</sequence>
<gene>
    <name evidence="1" type="ORF">HNY73_004713</name>
</gene>
<keyword evidence="2" id="KW-1185">Reference proteome</keyword>
<comment type="caution">
    <text evidence="1">The sequence shown here is derived from an EMBL/GenBank/DDBJ whole genome shotgun (WGS) entry which is preliminary data.</text>
</comment>
<evidence type="ECO:0000313" key="1">
    <source>
        <dbReference type="EMBL" id="KAF8793199.1"/>
    </source>
</evidence>
<dbReference type="AlphaFoldDB" id="A0A8T0FU62"/>
<organism evidence="1 2">
    <name type="scientific">Argiope bruennichi</name>
    <name type="common">Wasp spider</name>
    <name type="synonym">Aranea bruennichi</name>
    <dbReference type="NCBI Taxonomy" id="94029"/>
    <lineage>
        <taxon>Eukaryota</taxon>
        <taxon>Metazoa</taxon>
        <taxon>Ecdysozoa</taxon>
        <taxon>Arthropoda</taxon>
        <taxon>Chelicerata</taxon>
        <taxon>Arachnida</taxon>
        <taxon>Araneae</taxon>
        <taxon>Araneomorphae</taxon>
        <taxon>Entelegynae</taxon>
        <taxon>Araneoidea</taxon>
        <taxon>Araneidae</taxon>
        <taxon>Argiope</taxon>
    </lineage>
</organism>
<reference evidence="1" key="1">
    <citation type="journal article" date="2020" name="bioRxiv">
        <title>Chromosome-level reference genome of the European wasp spider Argiope bruennichi: a resource for studies on range expansion and evolutionary adaptation.</title>
        <authorList>
            <person name="Sheffer M.M."/>
            <person name="Hoppe A."/>
            <person name="Krehenwinkel H."/>
            <person name="Uhl G."/>
            <person name="Kuss A.W."/>
            <person name="Jensen L."/>
            <person name="Jensen C."/>
            <person name="Gillespie R.G."/>
            <person name="Hoff K.J."/>
            <person name="Prost S."/>
        </authorList>
    </citation>
    <scope>NUCLEOTIDE SEQUENCE</scope>
</reference>
<name>A0A8T0FU62_ARGBR</name>